<sequence>MSLLKVWGRVFTNVHEVLTHVTSMMPIVASAAFVDSIQTAFQGVARGCGWQKLGAYINLGSCYILGVPFSVVSSFVFHLKGQAERAVARVRNSGAKVEDQNVNVAS</sequence>
<dbReference type="InterPro" id="IPR002528">
    <property type="entry name" value="MATE_fam"/>
</dbReference>
<organism evidence="2 3">
    <name type="scientific">Vigna mungo</name>
    <name type="common">Black gram</name>
    <name type="synonym">Phaseolus mungo</name>
    <dbReference type="NCBI Taxonomy" id="3915"/>
    <lineage>
        <taxon>Eukaryota</taxon>
        <taxon>Viridiplantae</taxon>
        <taxon>Streptophyta</taxon>
        <taxon>Embryophyta</taxon>
        <taxon>Tracheophyta</taxon>
        <taxon>Spermatophyta</taxon>
        <taxon>Magnoliopsida</taxon>
        <taxon>eudicotyledons</taxon>
        <taxon>Gunneridae</taxon>
        <taxon>Pentapetalae</taxon>
        <taxon>rosids</taxon>
        <taxon>fabids</taxon>
        <taxon>Fabales</taxon>
        <taxon>Fabaceae</taxon>
        <taxon>Papilionoideae</taxon>
        <taxon>50 kb inversion clade</taxon>
        <taxon>NPAAA clade</taxon>
        <taxon>indigoferoid/millettioid clade</taxon>
        <taxon>Phaseoleae</taxon>
        <taxon>Vigna</taxon>
    </lineage>
</organism>
<dbReference type="GO" id="GO:0042910">
    <property type="term" value="F:xenobiotic transmembrane transporter activity"/>
    <property type="evidence" value="ECO:0007669"/>
    <property type="project" value="InterPro"/>
</dbReference>
<dbReference type="EMBL" id="CP144697">
    <property type="protein sequence ID" value="WVZ13462.1"/>
    <property type="molecule type" value="Genomic_DNA"/>
</dbReference>
<name>A0AAQ3NRJ2_VIGMU</name>
<dbReference type="Proteomes" id="UP001374535">
    <property type="component" value="Chromosome 4"/>
</dbReference>
<dbReference type="AlphaFoldDB" id="A0AAQ3NRJ2"/>
<dbReference type="Pfam" id="PF01554">
    <property type="entry name" value="MatE"/>
    <property type="match status" value="1"/>
</dbReference>
<proteinExistence type="inferred from homology"/>
<dbReference type="PANTHER" id="PTHR11206">
    <property type="entry name" value="MULTIDRUG RESISTANCE PROTEIN"/>
    <property type="match status" value="1"/>
</dbReference>
<accession>A0AAQ3NRJ2</accession>
<evidence type="ECO:0000256" key="1">
    <source>
        <dbReference type="ARBA" id="ARBA00010199"/>
    </source>
</evidence>
<dbReference type="GO" id="GO:0015297">
    <property type="term" value="F:antiporter activity"/>
    <property type="evidence" value="ECO:0007669"/>
    <property type="project" value="InterPro"/>
</dbReference>
<dbReference type="GO" id="GO:0016020">
    <property type="term" value="C:membrane"/>
    <property type="evidence" value="ECO:0007669"/>
    <property type="project" value="InterPro"/>
</dbReference>
<comment type="similarity">
    <text evidence="1">Belongs to the multi antimicrobial extrusion (MATE) (TC 2.A.66.1) family.</text>
</comment>
<evidence type="ECO:0000313" key="2">
    <source>
        <dbReference type="EMBL" id="WVZ13462.1"/>
    </source>
</evidence>
<keyword evidence="3" id="KW-1185">Reference proteome</keyword>
<reference evidence="2 3" key="1">
    <citation type="journal article" date="2023" name="Life. Sci Alliance">
        <title>Evolutionary insights into 3D genome organization and epigenetic landscape of Vigna mungo.</title>
        <authorList>
            <person name="Junaid A."/>
            <person name="Singh B."/>
            <person name="Bhatia S."/>
        </authorList>
    </citation>
    <scope>NUCLEOTIDE SEQUENCE [LARGE SCALE GENOMIC DNA]</scope>
    <source>
        <strain evidence="2">Urdbean</strain>
    </source>
</reference>
<protein>
    <submittedName>
        <fullName evidence="2">Uncharacterized protein</fullName>
    </submittedName>
</protein>
<evidence type="ECO:0000313" key="3">
    <source>
        <dbReference type="Proteomes" id="UP001374535"/>
    </source>
</evidence>
<gene>
    <name evidence="2" type="ORF">V8G54_011028</name>
</gene>